<keyword evidence="1" id="KW-1133">Transmembrane helix</keyword>
<comment type="caution">
    <text evidence="2">The sequence shown here is derived from an EMBL/GenBank/DDBJ whole genome shotgun (WGS) entry which is preliminary data.</text>
</comment>
<protein>
    <submittedName>
        <fullName evidence="2">Uncharacterized protein</fullName>
    </submittedName>
</protein>
<name>A0A542YFA8_9MICO</name>
<accession>A0A542YFA8</accession>
<feature type="transmembrane region" description="Helical" evidence="1">
    <location>
        <begin position="29"/>
        <end position="52"/>
    </location>
</feature>
<evidence type="ECO:0000256" key="1">
    <source>
        <dbReference type="SAM" id="Phobius"/>
    </source>
</evidence>
<evidence type="ECO:0000313" key="3">
    <source>
        <dbReference type="Proteomes" id="UP000317998"/>
    </source>
</evidence>
<feature type="transmembrane region" description="Helical" evidence="1">
    <location>
        <begin position="117"/>
        <end position="139"/>
    </location>
</feature>
<feature type="transmembrane region" description="Helical" evidence="1">
    <location>
        <begin position="218"/>
        <end position="236"/>
    </location>
</feature>
<feature type="transmembrane region" description="Helical" evidence="1">
    <location>
        <begin position="286"/>
        <end position="314"/>
    </location>
</feature>
<dbReference type="EMBL" id="VFOM01000002">
    <property type="protein sequence ID" value="TQL46778.1"/>
    <property type="molecule type" value="Genomic_DNA"/>
</dbReference>
<dbReference type="AlphaFoldDB" id="A0A542YFA8"/>
<gene>
    <name evidence="2" type="ORF">FB562_2303</name>
</gene>
<feature type="transmembrane region" description="Helical" evidence="1">
    <location>
        <begin position="184"/>
        <end position="206"/>
    </location>
</feature>
<organism evidence="2 3">
    <name type="scientific">Homoserinimonas aerilata</name>
    <dbReference type="NCBI Taxonomy" id="1162970"/>
    <lineage>
        <taxon>Bacteria</taxon>
        <taxon>Bacillati</taxon>
        <taxon>Actinomycetota</taxon>
        <taxon>Actinomycetes</taxon>
        <taxon>Micrococcales</taxon>
        <taxon>Microbacteriaceae</taxon>
        <taxon>Homoserinimonas</taxon>
    </lineage>
</organism>
<keyword evidence="1" id="KW-0812">Transmembrane</keyword>
<feature type="transmembrane region" description="Helical" evidence="1">
    <location>
        <begin position="151"/>
        <end position="172"/>
    </location>
</feature>
<dbReference type="Proteomes" id="UP000317998">
    <property type="component" value="Unassembled WGS sequence"/>
</dbReference>
<sequence length="319" mass="32503">MPSADSAADASAAADTAAGPAAEAARARLISAIAPFTLGALAAAGGILPALLDGGRLPLQNLWTTQTLPEDMPFALLPVSQYQAITLLALLVMGGVVAGLAVRVIRRRRPIAARPVAAGLLVVHTIAIVQSFVVVADGVGAFAEGADDRGFFYFTGMLTGVEACALLALLAFRLTSRRSVGPVALGVGLAAVPFASWIGTGIVAVTGLAGYPPLAADVLRWLPALIVGLALAWCGVKPVARLGVWAGLLLALWLIPALFTATAYALGMRVLDGDLAEMADAGAQVFGMALWVDLGPVVVAAAIGAVGVGARMLWTRSRR</sequence>
<evidence type="ECO:0000313" key="2">
    <source>
        <dbReference type="EMBL" id="TQL46778.1"/>
    </source>
</evidence>
<reference evidence="2 3" key="1">
    <citation type="submission" date="2019-06" db="EMBL/GenBank/DDBJ databases">
        <title>Sequencing the genomes of 1000 actinobacteria strains.</title>
        <authorList>
            <person name="Klenk H.-P."/>
        </authorList>
    </citation>
    <scope>NUCLEOTIDE SEQUENCE [LARGE SCALE GENOMIC DNA]</scope>
    <source>
        <strain evidence="2 3">DSM 26477</strain>
    </source>
</reference>
<feature type="transmembrane region" description="Helical" evidence="1">
    <location>
        <begin position="82"/>
        <end position="105"/>
    </location>
</feature>
<keyword evidence="1" id="KW-0472">Membrane</keyword>
<proteinExistence type="predicted"/>
<feature type="transmembrane region" description="Helical" evidence="1">
    <location>
        <begin position="243"/>
        <end position="266"/>
    </location>
</feature>
<keyword evidence="3" id="KW-1185">Reference proteome</keyword>